<feature type="region of interest" description="Disordered" evidence="1">
    <location>
        <begin position="1"/>
        <end position="36"/>
    </location>
</feature>
<accession>A0A6J4RIN7</accession>
<protein>
    <submittedName>
        <fullName evidence="2">Uncharacterized protein</fullName>
    </submittedName>
</protein>
<gene>
    <name evidence="2" type="ORF">AVDCRST_MAG85-212</name>
</gene>
<sequence>EARGGDVDRRAQDRERQREDDLVGRDGDAVGEAQRVRAGRRLADRGEHVAALDRRLADRPREAVDDLVVAAAHVVLLVRRAEDPQLAL</sequence>
<name>A0A6J4RIN7_9ACTN</name>
<proteinExistence type="predicted"/>
<reference evidence="2" key="1">
    <citation type="submission" date="2020-02" db="EMBL/GenBank/DDBJ databases">
        <authorList>
            <person name="Meier V. D."/>
        </authorList>
    </citation>
    <scope>NUCLEOTIDE SEQUENCE</scope>
    <source>
        <strain evidence="2">AVDCRST_MAG85</strain>
    </source>
</reference>
<feature type="non-terminal residue" evidence="2">
    <location>
        <position position="88"/>
    </location>
</feature>
<feature type="non-terminal residue" evidence="2">
    <location>
        <position position="1"/>
    </location>
</feature>
<dbReference type="EMBL" id="CADCVT010000025">
    <property type="protein sequence ID" value="CAA9474700.1"/>
    <property type="molecule type" value="Genomic_DNA"/>
</dbReference>
<evidence type="ECO:0000313" key="2">
    <source>
        <dbReference type="EMBL" id="CAA9474700.1"/>
    </source>
</evidence>
<feature type="compositionally biased region" description="Basic and acidic residues" evidence="1">
    <location>
        <begin position="1"/>
        <end position="28"/>
    </location>
</feature>
<evidence type="ECO:0000256" key="1">
    <source>
        <dbReference type="SAM" id="MobiDB-lite"/>
    </source>
</evidence>
<organism evidence="2">
    <name type="scientific">uncultured Solirubrobacteraceae bacterium</name>
    <dbReference type="NCBI Taxonomy" id="1162706"/>
    <lineage>
        <taxon>Bacteria</taxon>
        <taxon>Bacillati</taxon>
        <taxon>Actinomycetota</taxon>
        <taxon>Thermoleophilia</taxon>
        <taxon>Solirubrobacterales</taxon>
        <taxon>Solirubrobacteraceae</taxon>
        <taxon>environmental samples</taxon>
    </lineage>
</organism>
<dbReference type="AlphaFoldDB" id="A0A6J4RIN7"/>